<evidence type="ECO:0000259" key="3">
    <source>
        <dbReference type="PROSITE" id="PS51371"/>
    </source>
</evidence>
<sequence length="129" mass="13823">MIVKELISRDPVTIDPDSDLITASKLMKKEGVGSLLVTEGDEPKGIISERDIISAIASDLPLKTKVRDVMSTNLVTADAGTEIGEAAILMVSRGIRHLVVMEKGKVIGVISLRDVARSLGLITTDLSIW</sequence>
<evidence type="ECO:0000256" key="1">
    <source>
        <dbReference type="ARBA" id="ARBA00023122"/>
    </source>
</evidence>
<evidence type="ECO:0000256" key="2">
    <source>
        <dbReference type="PROSITE-ProRule" id="PRU00703"/>
    </source>
</evidence>
<dbReference type="PANTHER" id="PTHR43080">
    <property type="entry name" value="CBS DOMAIN-CONTAINING PROTEIN CBSX3, MITOCHONDRIAL"/>
    <property type="match status" value="1"/>
</dbReference>
<dbReference type="AlphaFoldDB" id="A0A2U9IVY4"/>
<keyword evidence="5" id="KW-1185">Reference proteome</keyword>
<dbReference type="PROSITE" id="PS51371">
    <property type="entry name" value="CBS"/>
    <property type="match status" value="2"/>
</dbReference>
<name>A0A2U9IVY4_9CREN</name>
<gene>
    <name evidence="4" type="ORF">DFR87_11750</name>
</gene>
<protein>
    <submittedName>
        <fullName evidence="4">CBS domain-containing protein</fullName>
    </submittedName>
</protein>
<dbReference type="Gene3D" id="3.10.580.10">
    <property type="entry name" value="CBS-domain"/>
    <property type="match status" value="1"/>
</dbReference>
<dbReference type="InterPro" id="IPR000644">
    <property type="entry name" value="CBS_dom"/>
</dbReference>
<proteinExistence type="predicted"/>
<dbReference type="CDD" id="cd09836">
    <property type="entry name" value="CBS_pair_arch"/>
    <property type="match status" value="1"/>
</dbReference>
<keyword evidence="1 2" id="KW-0129">CBS domain</keyword>
<dbReference type="InterPro" id="IPR051257">
    <property type="entry name" value="Diverse_CBS-Domain"/>
</dbReference>
<dbReference type="SUPFAM" id="SSF54631">
    <property type="entry name" value="CBS-domain pair"/>
    <property type="match status" value="1"/>
</dbReference>
<dbReference type="InterPro" id="IPR046342">
    <property type="entry name" value="CBS_dom_sf"/>
</dbReference>
<organism evidence="4 5">
    <name type="scientific">Metallosphaera hakonensis JCM 8857 = DSM 7519</name>
    <dbReference type="NCBI Taxonomy" id="1293036"/>
    <lineage>
        <taxon>Archaea</taxon>
        <taxon>Thermoproteota</taxon>
        <taxon>Thermoprotei</taxon>
        <taxon>Sulfolobales</taxon>
        <taxon>Sulfolobaceae</taxon>
        <taxon>Metallosphaera</taxon>
    </lineage>
</organism>
<dbReference type="SMART" id="SM00116">
    <property type="entry name" value="CBS"/>
    <property type="match status" value="2"/>
</dbReference>
<dbReference type="Pfam" id="PF00571">
    <property type="entry name" value="CBS"/>
    <property type="match status" value="2"/>
</dbReference>
<evidence type="ECO:0000313" key="4">
    <source>
        <dbReference type="EMBL" id="AWS00241.1"/>
    </source>
</evidence>
<accession>A0A2U9IVY4</accession>
<dbReference type="STRING" id="1293036.GCA_001315825_02005"/>
<dbReference type="EMBL" id="CP029287">
    <property type="protein sequence ID" value="AWS00241.1"/>
    <property type="molecule type" value="Genomic_DNA"/>
</dbReference>
<dbReference type="PANTHER" id="PTHR43080:SF2">
    <property type="entry name" value="CBS DOMAIN-CONTAINING PROTEIN"/>
    <property type="match status" value="1"/>
</dbReference>
<dbReference type="Proteomes" id="UP000247586">
    <property type="component" value="Chromosome"/>
</dbReference>
<dbReference type="RefSeq" id="WP_054836905.1">
    <property type="nucleotide sequence ID" value="NZ_BBBA01000014.1"/>
</dbReference>
<dbReference type="GeneID" id="36836026"/>
<evidence type="ECO:0000313" key="5">
    <source>
        <dbReference type="Proteomes" id="UP000247586"/>
    </source>
</evidence>
<dbReference type="OrthoDB" id="65817at2157"/>
<feature type="domain" description="CBS" evidence="3">
    <location>
        <begin position="7"/>
        <end position="62"/>
    </location>
</feature>
<reference evidence="4" key="1">
    <citation type="submission" date="2018-05" db="EMBL/GenBank/DDBJ databases">
        <title>Complete Genome Sequences of Extremely Thermoacidophilic, Metal-Mobilizing Type-Strain Members of the Archaeal Family Sulfolobaceae: Acidianus brierleyi DSM-1651T, Acidianus sulfidivorans DSM-18786T, Metallosphaera hakonensis DSM-7519T, and Metallosphaera prunae DSM-10039T.</title>
        <authorList>
            <person name="Counts J.A."/>
            <person name="Kelly R.M."/>
        </authorList>
    </citation>
    <scope>NUCLEOTIDE SEQUENCE [LARGE SCALE GENOMIC DNA]</scope>
    <source>
        <strain evidence="4">HO1-1</strain>
    </source>
</reference>
<dbReference type="KEGG" id="mhk:DFR87_11750"/>
<feature type="domain" description="CBS" evidence="3">
    <location>
        <begin position="70"/>
        <end position="126"/>
    </location>
</feature>